<comment type="caution">
    <text evidence="1">The sequence shown here is derived from an EMBL/GenBank/DDBJ whole genome shotgun (WGS) entry which is preliminary data.</text>
</comment>
<dbReference type="AlphaFoldDB" id="A0A7C8M0S7"/>
<dbReference type="EMBL" id="JAADJZ010000034">
    <property type="protein sequence ID" value="KAF2865356.1"/>
    <property type="molecule type" value="Genomic_DNA"/>
</dbReference>
<protein>
    <submittedName>
        <fullName evidence="1">Uncharacterized protein</fullName>
    </submittedName>
</protein>
<organism evidence="1 2">
    <name type="scientific">Massariosphaeria phaeospora</name>
    <dbReference type="NCBI Taxonomy" id="100035"/>
    <lineage>
        <taxon>Eukaryota</taxon>
        <taxon>Fungi</taxon>
        <taxon>Dikarya</taxon>
        <taxon>Ascomycota</taxon>
        <taxon>Pezizomycotina</taxon>
        <taxon>Dothideomycetes</taxon>
        <taxon>Pleosporomycetidae</taxon>
        <taxon>Pleosporales</taxon>
        <taxon>Pleosporales incertae sedis</taxon>
        <taxon>Massariosphaeria</taxon>
    </lineage>
</organism>
<keyword evidence="2" id="KW-1185">Reference proteome</keyword>
<proteinExistence type="predicted"/>
<accession>A0A7C8M0S7</accession>
<dbReference type="Proteomes" id="UP000481861">
    <property type="component" value="Unassembled WGS sequence"/>
</dbReference>
<sequence>MSDADVADAIILAGRLNLAQVANQHRDMTIAVCNATGVFKIQVEQGVYKVDTTMAISGRALVGAMDDRRRGHGVRCAGPSACCARSATSYSTSERRAAAIPQRYLATRQTKNKQSGLVQRIVATNPESVKWIKKVLRAIEPLMAEADRG</sequence>
<reference evidence="1 2" key="1">
    <citation type="submission" date="2020-01" db="EMBL/GenBank/DDBJ databases">
        <authorList>
            <consortium name="DOE Joint Genome Institute"/>
            <person name="Haridas S."/>
            <person name="Albert R."/>
            <person name="Binder M."/>
            <person name="Bloem J."/>
            <person name="Labutti K."/>
            <person name="Salamov A."/>
            <person name="Andreopoulos B."/>
            <person name="Baker S.E."/>
            <person name="Barry K."/>
            <person name="Bills G."/>
            <person name="Bluhm B.H."/>
            <person name="Cannon C."/>
            <person name="Castanera R."/>
            <person name="Culley D.E."/>
            <person name="Daum C."/>
            <person name="Ezra D."/>
            <person name="Gonzalez J.B."/>
            <person name="Henrissat B."/>
            <person name="Kuo A."/>
            <person name="Liang C."/>
            <person name="Lipzen A."/>
            <person name="Lutzoni F."/>
            <person name="Magnuson J."/>
            <person name="Mondo S."/>
            <person name="Nolan M."/>
            <person name="Ohm R."/>
            <person name="Pangilinan J."/>
            <person name="Park H.-J.H."/>
            <person name="Ramirez L."/>
            <person name="Alfaro M."/>
            <person name="Sun H."/>
            <person name="Tritt A."/>
            <person name="Yoshinaga Y."/>
            <person name="Zwiers L.-H.L."/>
            <person name="Turgeon B.G."/>
            <person name="Goodwin S.B."/>
            <person name="Spatafora J.W."/>
            <person name="Crous P.W."/>
            <person name="Grigoriev I.V."/>
        </authorList>
    </citation>
    <scope>NUCLEOTIDE SEQUENCE [LARGE SCALE GENOMIC DNA]</scope>
    <source>
        <strain evidence="1 2">CBS 611.86</strain>
    </source>
</reference>
<gene>
    <name evidence="1" type="ORF">BDV95DRAFT_257813</name>
</gene>
<evidence type="ECO:0000313" key="2">
    <source>
        <dbReference type="Proteomes" id="UP000481861"/>
    </source>
</evidence>
<name>A0A7C8M0S7_9PLEO</name>
<evidence type="ECO:0000313" key="1">
    <source>
        <dbReference type="EMBL" id="KAF2865356.1"/>
    </source>
</evidence>